<evidence type="ECO:0000256" key="1">
    <source>
        <dbReference type="SAM" id="SignalP"/>
    </source>
</evidence>
<evidence type="ECO:0000313" key="2">
    <source>
        <dbReference type="EMBL" id="MBP1994324.1"/>
    </source>
</evidence>
<gene>
    <name evidence="2" type="ORF">J2Z66_005960</name>
</gene>
<organism evidence="2 3">
    <name type="scientific">Paenibacillus eucommiae</name>
    <dbReference type="NCBI Taxonomy" id="1355755"/>
    <lineage>
        <taxon>Bacteria</taxon>
        <taxon>Bacillati</taxon>
        <taxon>Bacillota</taxon>
        <taxon>Bacilli</taxon>
        <taxon>Bacillales</taxon>
        <taxon>Paenibacillaceae</taxon>
        <taxon>Paenibacillus</taxon>
    </lineage>
</organism>
<dbReference type="Proteomes" id="UP001519287">
    <property type="component" value="Unassembled WGS sequence"/>
</dbReference>
<sequence>MRKILILVLNITLLMFVSACKETQTDTKPSGNRDLVTYLQNVKLPKNLSISFDAAKVKSVALAKTYTADFLELDPDMVAKGLLRREIIDKKPQAVGPWFQTGDESLTEYLTVLDGGKSFGVENEVNGGLYYGVYINGKPDEDLSSVISGEVGPPSVNEQLQRSLSRSDYASFADLSFVKYADALAAIEKQFDAIGLPKLEVAETYSMDLETIRNHYALYIEENRNQEDPEDFSWSKDDEGYLFHLRQLIDNIPVINVSWELGKGTATGADGNLMKFPIIDVTYTKDGVTDIRASGLYDVEAAKGGDEKPLIGVADALQVVFDEYKELLLDEGTRVTSAELVYVSIPAKDTNELIPAWVFGIAKPNKWKDAESGAEFPYDDYSQYVVNAITGEKLSGMR</sequence>
<feature type="chain" id="PRO_5047251417" description="DUF3298 domain-containing protein" evidence="1">
    <location>
        <begin position="20"/>
        <end position="398"/>
    </location>
</feature>
<comment type="caution">
    <text evidence="2">The sequence shown here is derived from an EMBL/GenBank/DDBJ whole genome shotgun (WGS) entry which is preliminary data.</text>
</comment>
<name>A0ABS4J3A2_9BACL</name>
<reference evidence="2 3" key="1">
    <citation type="submission" date="2021-03" db="EMBL/GenBank/DDBJ databases">
        <title>Genomic Encyclopedia of Type Strains, Phase IV (KMG-IV): sequencing the most valuable type-strain genomes for metagenomic binning, comparative biology and taxonomic classification.</title>
        <authorList>
            <person name="Goeker M."/>
        </authorList>
    </citation>
    <scope>NUCLEOTIDE SEQUENCE [LARGE SCALE GENOMIC DNA]</scope>
    <source>
        <strain evidence="2 3">DSM 26048</strain>
    </source>
</reference>
<protein>
    <recommendedName>
        <fullName evidence="4">DUF3298 domain-containing protein</fullName>
    </recommendedName>
</protein>
<dbReference type="PROSITE" id="PS51257">
    <property type="entry name" value="PROKAR_LIPOPROTEIN"/>
    <property type="match status" value="1"/>
</dbReference>
<keyword evidence="3" id="KW-1185">Reference proteome</keyword>
<accession>A0ABS4J3A2</accession>
<dbReference type="RefSeq" id="WP_209976161.1">
    <property type="nucleotide sequence ID" value="NZ_JAGGLB010000024.1"/>
</dbReference>
<proteinExistence type="predicted"/>
<dbReference type="EMBL" id="JAGGLB010000024">
    <property type="protein sequence ID" value="MBP1994324.1"/>
    <property type="molecule type" value="Genomic_DNA"/>
</dbReference>
<feature type="signal peptide" evidence="1">
    <location>
        <begin position="1"/>
        <end position="19"/>
    </location>
</feature>
<keyword evidence="1" id="KW-0732">Signal</keyword>
<evidence type="ECO:0000313" key="3">
    <source>
        <dbReference type="Proteomes" id="UP001519287"/>
    </source>
</evidence>
<evidence type="ECO:0008006" key="4">
    <source>
        <dbReference type="Google" id="ProtNLM"/>
    </source>
</evidence>